<keyword evidence="1" id="KW-0812">Transmembrane</keyword>
<protein>
    <submittedName>
        <fullName evidence="2">Uncharacterized protein</fullName>
    </submittedName>
</protein>
<dbReference type="EMBL" id="CP038033">
    <property type="protein sequence ID" value="QBQ53381.1"/>
    <property type="molecule type" value="Genomic_DNA"/>
</dbReference>
<dbReference type="RefSeq" id="WP_134356396.1">
    <property type="nucleotide sequence ID" value="NZ_CP038033.1"/>
</dbReference>
<feature type="transmembrane region" description="Helical" evidence="1">
    <location>
        <begin position="12"/>
        <end position="34"/>
    </location>
</feature>
<proteinExistence type="predicted"/>
<name>A0A4P7BU41_9GAMM</name>
<evidence type="ECO:0000313" key="3">
    <source>
        <dbReference type="Proteomes" id="UP000294325"/>
    </source>
</evidence>
<organism evidence="2 3">
    <name type="scientific">Nitrosococcus wardiae</name>
    <dbReference type="NCBI Taxonomy" id="1814290"/>
    <lineage>
        <taxon>Bacteria</taxon>
        <taxon>Pseudomonadati</taxon>
        <taxon>Pseudomonadota</taxon>
        <taxon>Gammaproteobacteria</taxon>
        <taxon>Chromatiales</taxon>
        <taxon>Chromatiaceae</taxon>
        <taxon>Nitrosococcus</taxon>
    </lineage>
</organism>
<dbReference type="Proteomes" id="UP000294325">
    <property type="component" value="Chromosome"/>
</dbReference>
<keyword evidence="1" id="KW-1133">Transmembrane helix</keyword>
<accession>A0A4P7BU41</accession>
<evidence type="ECO:0000256" key="1">
    <source>
        <dbReference type="SAM" id="Phobius"/>
    </source>
</evidence>
<reference evidence="2 3" key="1">
    <citation type="submission" date="2019-03" db="EMBL/GenBank/DDBJ databases">
        <title>The genome sequence of Nitrosococcus wardiae strain D1FHST reveals the archetypal metabolic capacity of ammonia-oxidizing Gammaproteobacteria.</title>
        <authorList>
            <person name="Wang L."/>
            <person name="Lim C.K."/>
            <person name="Hanson T.E."/>
            <person name="Dang H."/>
            <person name="Klotz M.G."/>
        </authorList>
    </citation>
    <scope>NUCLEOTIDE SEQUENCE [LARGE SCALE GENOMIC DNA]</scope>
    <source>
        <strain evidence="2 3">D1FHS</strain>
    </source>
</reference>
<evidence type="ECO:0000313" key="2">
    <source>
        <dbReference type="EMBL" id="QBQ53381.1"/>
    </source>
</evidence>
<keyword evidence="3" id="KW-1185">Reference proteome</keyword>
<dbReference type="Pfam" id="PF13289">
    <property type="entry name" value="SIR2_2"/>
    <property type="match status" value="1"/>
</dbReference>
<gene>
    <name evidence="2" type="ORF">E3U44_01815</name>
</gene>
<sequence length="388" mass="44878">MLDGLVVNDNRYRIFIIGAGFSVHAGLPLGTDLLELVRERIRYRLGNENKLESDLSWYLSYRRRCEFITADVPVDYEKFMSFLDMEHYLGLKGGDTWSEEGNESQLMIRNGIMEVIHSRQPDIPTDECIRFCQSLSPSDTILTFNYDTLIEDTLDHLGIRYRLFPNRLKKVGLMSSTIDSKAEEGEIVILKLHGSIDWFNKVPYIKDRKLAAQHEIPWESKHPIFKQGSTIEHHQLTQGPREADDPLQYIYRVNDLNQIIGAKFWQCCPLILSPSSSKILYADPIKGLWRGIQKAGGLNFGLGVIGYSLPPYDEYAKQALYHLIRNYTEFEPNLELGGLRKSPIRILDYVPSGESDWRIRRNYSFINWERCELMTTGLSLEGVEWIME</sequence>
<dbReference type="AlphaFoldDB" id="A0A4P7BU41"/>
<dbReference type="KEGG" id="nwr:E3U44_01815"/>
<dbReference type="OrthoDB" id="7054911at2"/>
<keyword evidence="1" id="KW-0472">Membrane</keyword>